<protein>
    <recommendedName>
        <fullName evidence="3">DUF4145 domain-containing protein</fullName>
    </recommendedName>
</protein>
<sequence>MAIPLYFEAKCPRCERYGKFQISENSTDNGSVVAEMYHHDEWRTYDFGLFSVVSFCGSCNNFVCACVSVIHDEVKNSTASLENFSDEHRQLKQSKDLIINFDVPALFPPKYFPPLTVDIFDLYNQAEKCYRLQAWDAVGILCRKIIDIKSIHMWNARFPDKKPAQPLFARMKQLLVGDISGTSDDKNAEIRNLLDFDNIDHRLFYDMDNIRANGNDATHGLVAYLADDAESALIYTKNFMELSGKWTSSHRKK</sequence>
<evidence type="ECO:0000313" key="1">
    <source>
        <dbReference type="EMBL" id="TKC81622.1"/>
    </source>
</evidence>
<dbReference type="RefSeq" id="WP_136898163.1">
    <property type="nucleotide sequence ID" value="NZ_SWJE01000017.1"/>
</dbReference>
<organism evidence="1 2">
    <name type="scientific">Trinickia terrae</name>
    <dbReference type="NCBI Taxonomy" id="2571161"/>
    <lineage>
        <taxon>Bacteria</taxon>
        <taxon>Pseudomonadati</taxon>
        <taxon>Pseudomonadota</taxon>
        <taxon>Betaproteobacteria</taxon>
        <taxon>Burkholderiales</taxon>
        <taxon>Burkholderiaceae</taxon>
        <taxon>Trinickia</taxon>
    </lineage>
</organism>
<gene>
    <name evidence="1" type="ORF">FAZ69_27010</name>
</gene>
<accession>A0A4U1HKD4</accession>
<name>A0A4U1HKD4_9BURK</name>
<dbReference type="EMBL" id="SWJE01000017">
    <property type="protein sequence ID" value="TKC81622.1"/>
    <property type="molecule type" value="Genomic_DNA"/>
</dbReference>
<keyword evidence="2" id="KW-1185">Reference proteome</keyword>
<evidence type="ECO:0008006" key="3">
    <source>
        <dbReference type="Google" id="ProtNLM"/>
    </source>
</evidence>
<dbReference type="AlphaFoldDB" id="A0A4U1HKD4"/>
<dbReference type="Proteomes" id="UP000305539">
    <property type="component" value="Unassembled WGS sequence"/>
</dbReference>
<comment type="caution">
    <text evidence="1">The sequence shown here is derived from an EMBL/GenBank/DDBJ whole genome shotgun (WGS) entry which is preliminary data.</text>
</comment>
<proteinExistence type="predicted"/>
<evidence type="ECO:0000313" key="2">
    <source>
        <dbReference type="Proteomes" id="UP000305539"/>
    </source>
</evidence>
<reference evidence="1 2" key="1">
    <citation type="submission" date="2019-04" db="EMBL/GenBank/DDBJ databases">
        <title>Trinickia sp. 7GSK02, isolated from subtropical forest soil.</title>
        <authorList>
            <person name="Gao Z.-H."/>
            <person name="Qiu L.-H."/>
        </authorList>
    </citation>
    <scope>NUCLEOTIDE SEQUENCE [LARGE SCALE GENOMIC DNA]</scope>
    <source>
        <strain evidence="1 2">7GSK02</strain>
    </source>
</reference>
<dbReference type="OrthoDB" id="7067309at2"/>